<evidence type="ECO:0000259" key="3">
    <source>
        <dbReference type="Pfam" id="PF03358"/>
    </source>
</evidence>
<dbReference type="InterPro" id="IPR005025">
    <property type="entry name" value="FMN_Rdtase-like_dom"/>
</dbReference>
<dbReference type="PANTHER" id="PTHR43278">
    <property type="entry name" value="NAD(P)H-DEPENDENT FMN-CONTAINING OXIDOREDUCTASE YWQN-RELATED"/>
    <property type="match status" value="1"/>
</dbReference>
<dbReference type="SUPFAM" id="SSF52218">
    <property type="entry name" value="Flavoproteins"/>
    <property type="match status" value="1"/>
</dbReference>
<evidence type="ECO:0000256" key="2">
    <source>
        <dbReference type="ARBA" id="ARBA00022643"/>
    </source>
</evidence>
<dbReference type="PANTHER" id="PTHR43278:SF4">
    <property type="entry name" value="NAD(P)H-DEPENDENT FMN-CONTAINING OXIDOREDUCTASE YWQN-RELATED"/>
    <property type="match status" value="1"/>
</dbReference>
<evidence type="ECO:0000256" key="1">
    <source>
        <dbReference type="ARBA" id="ARBA00022630"/>
    </source>
</evidence>
<dbReference type="Gene3D" id="3.40.50.360">
    <property type="match status" value="1"/>
</dbReference>
<keyword evidence="1" id="KW-0285">Flavoprotein</keyword>
<evidence type="ECO:0000313" key="4">
    <source>
        <dbReference type="EMBL" id="HIS37512.1"/>
    </source>
</evidence>
<dbReference type="InterPro" id="IPR051796">
    <property type="entry name" value="ISF_SsuE-like"/>
</dbReference>
<reference evidence="4" key="1">
    <citation type="submission" date="2020-10" db="EMBL/GenBank/DDBJ databases">
        <authorList>
            <person name="Gilroy R."/>
        </authorList>
    </citation>
    <scope>NUCLEOTIDE SEQUENCE</scope>
    <source>
        <strain evidence="4">6276</strain>
    </source>
</reference>
<reference evidence="4" key="2">
    <citation type="journal article" date="2021" name="PeerJ">
        <title>Extensive microbial diversity within the chicken gut microbiome revealed by metagenomics and culture.</title>
        <authorList>
            <person name="Gilroy R."/>
            <person name="Ravi A."/>
            <person name="Getino M."/>
            <person name="Pursley I."/>
            <person name="Horton D.L."/>
            <person name="Alikhan N.F."/>
            <person name="Baker D."/>
            <person name="Gharbi K."/>
            <person name="Hall N."/>
            <person name="Watson M."/>
            <person name="Adriaenssens E.M."/>
            <person name="Foster-Nyarko E."/>
            <person name="Jarju S."/>
            <person name="Secka A."/>
            <person name="Antonio M."/>
            <person name="Oren A."/>
            <person name="Chaudhuri R.R."/>
            <person name="La Ragione R."/>
            <person name="Hildebrand F."/>
            <person name="Pallen M.J."/>
        </authorList>
    </citation>
    <scope>NUCLEOTIDE SEQUENCE</scope>
    <source>
        <strain evidence="4">6276</strain>
    </source>
</reference>
<sequence>MINISNKLNTQYVNTNKINFKGSPQKIFNTAVETLQSTVEDFEKMKKLVIINGSPRHDSISNTYKALMAETEYYKNKFPELETAYFKLPKDMNGCFNCKTCIPRCVQKGDNLKDIIDAMEDASDVMLGSPVYLDMPTPQTVAFLTRLNCMAENTDRKFFANKVIHLVSTAFCSGTKTCIHAMMGACEMLGFTIKGRSSREYIVKWSDKKLRGGLSRNDAIWLDK</sequence>
<organism evidence="4 5">
    <name type="scientific">Candidatus Scatousia excrementigallinarum</name>
    <dbReference type="NCBI Taxonomy" id="2840935"/>
    <lineage>
        <taxon>Bacteria</taxon>
        <taxon>Candidatus Scatousia</taxon>
    </lineage>
</organism>
<protein>
    <submittedName>
        <fullName evidence="4">NAD(P)H-dependent oxidoreductase</fullName>
    </submittedName>
</protein>
<dbReference type="AlphaFoldDB" id="A0A9D1F1Z8"/>
<evidence type="ECO:0000313" key="5">
    <source>
        <dbReference type="Proteomes" id="UP000823928"/>
    </source>
</evidence>
<name>A0A9D1F1Z8_9BACT</name>
<dbReference type="EMBL" id="DVIU01000266">
    <property type="protein sequence ID" value="HIS37512.1"/>
    <property type="molecule type" value="Genomic_DNA"/>
</dbReference>
<keyword evidence="2" id="KW-0288">FMN</keyword>
<proteinExistence type="predicted"/>
<dbReference type="Proteomes" id="UP000823928">
    <property type="component" value="Unassembled WGS sequence"/>
</dbReference>
<accession>A0A9D1F1Z8</accession>
<feature type="domain" description="NADPH-dependent FMN reductase-like" evidence="3">
    <location>
        <begin position="47"/>
        <end position="193"/>
    </location>
</feature>
<dbReference type="InterPro" id="IPR029039">
    <property type="entry name" value="Flavoprotein-like_sf"/>
</dbReference>
<dbReference type="GO" id="GO:0016491">
    <property type="term" value="F:oxidoreductase activity"/>
    <property type="evidence" value="ECO:0007669"/>
    <property type="project" value="InterPro"/>
</dbReference>
<gene>
    <name evidence="4" type="ORF">IAC10_12980</name>
</gene>
<comment type="caution">
    <text evidence="4">The sequence shown here is derived from an EMBL/GenBank/DDBJ whole genome shotgun (WGS) entry which is preliminary data.</text>
</comment>
<dbReference type="Pfam" id="PF03358">
    <property type="entry name" value="FMN_red"/>
    <property type="match status" value="1"/>
</dbReference>